<organism evidence="2 3">
    <name type="scientific">Phormidesmis priestleyi Ana</name>
    <dbReference type="NCBI Taxonomy" id="1666911"/>
    <lineage>
        <taxon>Bacteria</taxon>
        <taxon>Bacillati</taxon>
        <taxon>Cyanobacteriota</taxon>
        <taxon>Cyanophyceae</taxon>
        <taxon>Leptolyngbyales</taxon>
        <taxon>Leptolyngbyaceae</taxon>
        <taxon>Phormidesmis</taxon>
    </lineage>
</organism>
<comment type="caution">
    <text evidence="2">The sequence shown here is derived from an EMBL/GenBank/DDBJ whole genome shotgun (WGS) entry which is preliminary data.</text>
</comment>
<protein>
    <submittedName>
        <fullName evidence="2">Uncharacterized protein</fullName>
    </submittedName>
</protein>
<reference evidence="2 3" key="1">
    <citation type="submission" date="2015-09" db="EMBL/GenBank/DDBJ databases">
        <title>Identification and resolution of microdiversity through metagenomic sequencing of parallel consortia.</title>
        <authorList>
            <person name="Nelson W.C."/>
            <person name="Romine M.F."/>
            <person name="Lindemann S.R."/>
        </authorList>
    </citation>
    <scope>NUCLEOTIDE SEQUENCE [LARGE SCALE GENOMIC DNA]</scope>
    <source>
        <strain evidence="2">Ana</strain>
    </source>
</reference>
<gene>
    <name evidence="2" type="ORF">HLUCCA11_06540</name>
</gene>
<proteinExistence type="predicted"/>
<sequence length="142" mass="15625">MVASTTQSVIKSAMAVINSVIAQFSQFSRQVSHLWNRLQPQRWVPIAFVGLFLLTTSVDSSDLSSSTKDALNDLIARGENGRPVTYRQWKGEDEQLQGRPAKKAERIAKETADAVGEMGEIYPGNVKTLTPGLENESLESDD</sequence>
<feature type="region of interest" description="Disordered" evidence="1">
    <location>
        <begin position="122"/>
        <end position="142"/>
    </location>
</feature>
<evidence type="ECO:0000313" key="3">
    <source>
        <dbReference type="Proteomes" id="UP000050465"/>
    </source>
</evidence>
<dbReference type="EMBL" id="LJZR01000006">
    <property type="protein sequence ID" value="KPQ36518.1"/>
    <property type="molecule type" value="Genomic_DNA"/>
</dbReference>
<accession>A0A0P7ZSP3</accession>
<dbReference type="AlphaFoldDB" id="A0A0P7ZSP3"/>
<evidence type="ECO:0000313" key="2">
    <source>
        <dbReference type="EMBL" id="KPQ36518.1"/>
    </source>
</evidence>
<name>A0A0P7ZSP3_9CYAN</name>
<evidence type="ECO:0000256" key="1">
    <source>
        <dbReference type="SAM" id="MobiDB-lite"/>
    </source>
</evidence>
<dbReference type="Proteomes" id="UP000050465">
    <property type="component" value="Unassembled WGS sequence"/>
</dbReference>